<dbReference type="EMBL" id="SJPT01000003">
    <property type="protein sequence ID" value="TWU23956.1"/>
    <property type="molecule type" value="Genomic_DNA"/>
</dbReference>
<dbReference type="AlphaFoldDB" id="A0A5C6CLD9"/>
<reference evidence="1 2" key="1">
    <citation type="submission" date="2019-02" db="EMBL/GenBank/DDBJ databases">
        <title>Deep-cultivation of Planctomycetes and their phenomic and genomic characterization uncovers novel biology.</title>
        <authorList>
            <person name="Wiegand S."/>
            <person name="Jogler M."/>
            <person name="Boedeker C."/>
            <person name="Pinto D."/>
            <person name="Vollmers J."/>
            <person name="Rivas-Marin E."/>
            <person name="Kohn T."/>
            <person name="Peeters S.H."/>
            <person name="Heuer A."/>
            <person name="Rast P."/>
            <person name="Oberbeckmann S."/>
            <person name="Bunk B."/>
            <person name="Jeske O."/>
            <person name="Meyerdierks A."/>
            <person name="Storesund J.E."/>
            <person name="Kallscheuer N."/>
            <person name="Luecker S."/>
            <person name="Lage O.M."/>
            <person name="Pohl T."/>
            <person name="Merkel B.J."/>
            <person name="Hornburger P."/>
            <person name="Mueller R.-W."/>
            <person name="Bruemmer F."/>
            <person name="Labrenz M."/>
            <person name="Spormann A.M."/>
            <person name="Op Den Camp H."/>
            <person name="Overmann J."/>
            <person name="Amann R."/>
            <person name="Jetten M.S.M."/>
            <person name="Mascher T."/>
            <person name="Medema M.H."/>
            <person name="Devos D.P."/>
            <person name="Kaster A.-K."/>
            <person name="Ovreas L."/>
            <person name="Rohde M."/>
            <person name="Galperin M.Y."/>
            <person name="Jogler C."/>
        </authorList>
    </citation>
    <scope>NUCLEOTIDE SEQUENCE [LARGE SCALE GENOMIC DNA]</scope>
    <source>
        <strain evidence="1 2">Pla52o</strain>
    </source>
</reference>
<dbReference type="RefSeq" id="WP_146594234.1">
    <property type="nucleotide sequence ID" value="NZ_SJPT01000003.1"/>
</dbReference>
<name>A0A5C6CLD9_9BACT</name>
<keyword evidence="2" id="KW-1185">Reference proteome</keyword>
<gene>
    <name evidence="1" type="ORF">Pla52o_18790</name>
</gene>
<sequence length="315" mass="34724">MRWLFLILASGLYPLTSWGQTFEVIQPSGNRIAVLELSVDSMRIDDRSAGRLLYLRDPRFDSLDGQYAGYFHPDLNRVLRFPRSGHGDIWMADLDDLSPHFRPLLGEVRPLGHTRPHPPPHFNGGYVYGGFGPVFGPPQWGTSFVPPRPPQTRIVDSSIVPGPPLAPVTIGLRNGGPSDVVVTIVNLENAALTRQIRIRPGDVVREAFQRQSAAEQVNTYRVITADGDFITKQVSIPIAANVLYEIVVHQWKLQSIAIDRTGKSPDPIEDIHFQGKGLGRFPLPPGEALQAGEIDVFRAAVQQGNPGTVAPITNR</sequence>
<proteinExistence type="predicted"/>
<dbReference type="Proteomes" id="UP000316304">
    <property type="component" value="Unassembled WGS sequence"/>
</dbReference>
<accession>A0A5C6CLD9</accession>
<evidence type="ECO:0000313" key="1">
    <source>
        <dbReference type="EMBL" id="TWU23956.1"/>
    </source>
</evidence>
<organism evidence="1 2">
    <name type="scientific">Novipirellula galeiformis</name>
    <dbReference type="NCBI Taxonomy" id="2528004"/>
    <lineage>
        <taxon>Bacteria</taxon>
        <taxon>Pseudomonadati</taxon>
        <taxon>Planctomycetota</taxon>
        <taxon>Planctomycetia</taxon>
        <taxon>Pirellulales</taxon>
        <taxon>Pirellulaceae</taxon>
        <taxon>Novipirellula</taxon>
    </lineage>
</organism>
<evidence type="ECO:0000313" key="2">
    <source>
        <dbReference type="Proteomes" id="UP000316304"/>
    </source>
</evidence>
<comment type="caution">
    <text evidence="1">The sequence shown here is derived from an EMBL/GenBank/DDBJ whole genome shotgun (WGS) entry which is preliminary data.</text>
</comment>
<dbReference type="OrthoDB" id="241339at2"/>
<protein>
    <submittedName>
        <fullName evidence="1">Uncharacterized protein</fullName>
    </submittedName>
</protein>